<dbReference type="GO" id="GO:0030990">
    <property type="term" value="C:intraciliary transport particle"/>
    <property type="evidence" value="ECO:0007669"/>
    <property type="project" value="TreeGrafter"/>
</dbReference>
<dbReference type="GO" id="GO:0097730">
    <property type="term" value="C:non-motile cilium"/>
    <property type="evidence" value="ECO:0007669"/>
    <property type="project" value="TreeGrafter"/>
</dbReference>
<dbReference type="OrthoDB" id="10254896at2759"/>
<evidence type="ECO:0000313" key="6">
    <source>
        <dbReference type="Proteomes" id="UP000485058"/>
    </source>
</evidence>
<gene>
    <name evidence="5" type="ORF">HaLaN_14464</name>
</gene>
<dbReference type="GO" id="GO:0060271">
    <property type="term" value="P:cilium assembly"/>
    <property type="evidence" value="ECO:0007669"/>
    <property type="project" value="TreeGrafter"/>
</dbReference>
<feature type="non-terminal residue" evidence="5">
    <location>
        <position position="1"/>
    </location>
</feature>
<dbReference type="PANTHER" id="PTHR31978">
    <property type="entry name" value="INTRAFLAGELLAR TRANSPORT PROTEIN 20 HOMOLOG"/>
    <property type="match status" value="1"/>
</dbReference>
<dbReference type="GO" id="GO:0005737">
    <property type="term" value="C:cytoplasm"/>
    <property type="evidence" value="ECO:0007669"/>
    <property type="project" value="TreeGrafter"/>
</dbReference>
<comment type="subcellular location">
    <subcellularLocation>
        <location evidence="1">Cell projection</location>
        <location evidence="1">Cilium</location>
    </subcellularLocation>
</comment>
<evidence type="ECO:0000256" key="1">
    <source>
        <dbReference type="ARBA" id="ARBA00004138"/>
    </source>
</evidence>
<accession>A0A699Z557</accession>
<dbReference type="GO" id="GO:0036064">
    <property type="term" value="C:ciliary basal body"/>
    <property type="evidence" value="ECO:0007669"/>
    <property type="project" value="TreeGrafter"/>
</dbReference>
<evidence type="ECO:0000313" key="5">
    <source>
        <dbReference type="EMBL" id="GFH17767.1"/>
    </source>
</evidence>
<dbReference type="Pfam" id="PF14931">
    <property type="entry name" value="IFT20"/>
    <property type="match status" value="1"/>
</dbReference>
<evidence type="ECO:0000256" key="4">
    <source>
        <dbReference type="SAM" id="Coils"/>
    </source>
</evidence>
<dbReference type="GO" id="GO:0097546">
    <property type="term" value="C:ciliary base"/>
    <property type="evidence" value="ECO:0007669"/>
    <property type="project" value="TreeGrafter"/>
</dbReference>
<evidence type="ECO:0000256" key="2">
    <source>
        <dbReference type="ARBA" id="ARBA00023054"/>
    </source>
</evidence>
<reference evidence="5 6" key="1">
    <citation type="submission" date="2020-02" db="EMBL/GenBank/DDBJ databases">
        <title>Draft genome sequence of Haematococcus lacustris strain NIES-144.</title>
        <authorList>
            <person name="Morimoto D."/>
            <person name="Nakagawa S."/>
            <person name="Yoshida T."/>
            <person name="Sawayama S."/>
        </authorList>
    </citation>
    <scope>NUCLEOTIDE SEQUENCE [LARGE SCALE GENOMIC DNA]</scope>
    <source>
        <strain evidence="5 6">NIES-144</strain>
    </source>
</reference>
<keyword evidence="3" id="KW-0966">Cell projection</keyword>
<evidence type="ECO:0000256" key="3">
    <source>
        <dbReference type="ARBA" id="ARBA00023273"/>
    </source>
</evidence>
<dbReference type="EMBL" id="BLLF01001198">
    <property type="protein sequence ID" value="GFH17767.1"/>
    <property type="molecule type" value="Genomic_DNA"/>
</dbReference>
<dbReference type="Proteomes" id="UP000485058">
    <property type="component" value="Unassembled WGS sequence"/>
</dbReference>
<keyword evidence="5" id="KW-0282">Flagellum</keyword>
<dbReference type="PANTHER" id="PTHR31978:SF1">
    <property type="entry name" value="INTRAFLAGELLAR TRANSPORT PROTEIN 20 HOMOLOG"/>
    <property type="match status" value="1"/>
</dbReference>
<dbReference type="GO" id="GO:0061512">
    <property type="term" value="P:protein localization to cilium"/>
    <property type="evidence" value="ECO:0007669"/>
    <property type="project" value="TreeGrafter"/>
</dbReference>
<sequence length="133" mass="15422">MDAERGVYFDEDYQIRILDVDKFNASKSLQDNTNTFVTNITSLTGLVDKYILQIDQQVDRIEAEKLRAVGLRNRVATLEEERKRMQKDEERLVAEKQEELERLKLEEQSLLKVKQEQELLIAKLSDSSSGAAF</sequence>
<comment type="caution">
    <text evidence="5">The sequence shown here is derived from an EMBL/GenBank/DDBJ whole genome shotgun (WGS) entry which is preliminary data.</text>
</comment>
<organism evidence="5 6">
    <name type="scientific">Haematococcus lacustris</name>
    <name type="common">Green alga</name>
    <name type="synonym">Haematococcus pluvialis</name>
    <dbReference type="NCBI Taxonomy" id="44745"/>
    <lineage>
        <taxon>Eukaryota</taxon>
        <taxon>Viridiplantae</taxon>
        <taxon>Chlorophyta</taxon>
        <taxon>core chlorophytes</taxon>
        <taxon>Chlorophyceae</taxon>
        <taxon>CS clade</taxon>
        <taxon>Chlamydomonadales</taxon>
        <taxon>Haematococcaceae</taxon>
        <taxon>Haematococcus</taxon>
    </lineage>
</organism>
<keyword evidence="5" id="KW-0969">Cilium</keyword>
<name>A0A699Z557_HAELA</name>
<dbReference type="AlphaFoldDB" id="A0A699Z557"/>
<proteinExistence type="predicted"/>
<feature type="coiled-coil region" evidence="4">
    <location>
        <begin position="61"/>
        <end position="116"/>
    </location>
</feature>
<dbReference type="InterPro" id="IPR028172">
    <property type="entry name" value="FT20"/>
</dbReference>
<keyword evidence="2 4" id="KW-0175">Coiled coil</keyword>
<protein>
    <submittedName>
        <fullName evidence="5">Intraflagellar transport particle protein IFT20</fullName>
    </submittedName>
</protein>
<keyword evidence="6" id="KW-1185">Reference proteome</keyword>